<dbReference type="FunFam" id="1.20.5.1160:FF:000002">
    <property type="entry name" value="Type I keratin 10"/>
    <property type="match status" value="1"/>
</dbReference>
<dbReference type="Gene3D" id="1.20.5.500">
    <property type="entry name" value="Single helix bin"/>
    <property type="match status" value="1"/>
</dbReference>
<protein>
    <submittedName>
        <fullName evidence="7">Keratin type I cytoskeletal 42-like protein</fullName>
    </submittedName>
</protein>
<feature type="domain" description="IF rod" evidence="6">
    <location>
        <begin position="96"/>
        <end position="407"/>
    </location>
</feature>
<dbReference type="InterPro" id="IPR002957">
    <property type="entry name" value="Keratin_I"/>
</dbReference>
<dbReference type="SUPFAM" id="SSF64593">
    <property type="entry name" value="Intermediate filament protein, coiled coil region"/>
    <property type="match status" value="2"/>
</dbReference>
<feature type="coiled-coil region" evidence="5">
    <location>
        <begin position="199"/>
        <end position="244"/>
    </location>
</feature>
<evidence type="ECO:0000256" key="3">
    <source>
        <dbReference type="ARBA" id="ARBA00023054"/>
    </source>
</evidence>
<evidence type="ECO:0000256" key="5">
    <source>
        <dbReference type="SAM" id="Coils"/>
    </source>
</evidence>
<proteinExistence type="evidence at transcript level"/>
<keyword evidence="3 5" id="KW-0175">Coiled coil</keyword>
<dbReference type="FunFam" id="1.20.5.500:FF:000001">
    <property type="entry name" value="Type II keratin 23"/>
    <property type="match status" value="1"/>
</dbReference>
<dbReference type="PANTHER" id="PTHR23239">
    <property type="entry name" value="INTERMEDIATE FILAMENT"/>
    <property type="match status" value="1"/>
</dbReference>
<dbReference type="InterPro" id="IPR039008">
    <property type="entry name" value="IF_rod_dom"/>
</dbReference>
<dbReference type="PROSITE" id="PS00226">
    <property type="entry name" value="IF_ROD_1"/>
    <property type="match status" value="1"/>
</dbReference>
<feature type="coiled-coil region" evidence="5">
    <location>
        <begin position="305"/>
        <end position="378"/>
    </location>
</feature>
<dbReference type="EMBL" id="JX052387">
    <property type="protein sequence ID" value="AFK10615.1"/>
    <property type="molecule type" value="mRNA"/>
</dbReference>
<dbReference type="Pfam" id="PF00038">
    <property type="entry name" value="Filament"/>
    <property type="match status" value="1"/>
</dbReference>
<dbReference type="FunFam" id="1.20.5.170:FF:000002">
    <property type="entry name" value="Type I keratin KA11"/>
    <property type="match status" value="1"/>
</dbReference>
<dbReference type="InterPro" id="IPR018039">
    <property type="entry name" value="IF_conserved"/>
</dbReference>
<evidence type="ECO:0000313" key="7">
    <source>
        <dbReference type="EMBL" id="AFK10615.1"/>
    </source>
</evidence>
<dbReference type="GO" id="GO:0005198">
    <property type="term" value="F:structural molecule activity"/>
    <property type="evidence" value="ECO:0007669"/>
    <property type="project" value="InterPro"/>
</dbReference>
<evidence type="ECO:0000259" key="6">
    <source>
        <dbReference type="PROSITE" id="PS51842"/>
    </source>
</evidence>
<dbReference type="AlphaFoldDB" id="K4FSG6"/>
<sequence>MSFSTYSSKKVVGSSSRSSGMLYPRAASVSGMGSSLRMSSSRMQGLGGGFKSGSSSGGFMLSGGGSSYSGGSVFNGGSAFSGGFAIGGMSGGSFDEKQTMQDLNTRLASYLENVRSLESSNKQLELKIKEYYNSKGPSGTRDTNLYYQTIADLHRMIIAATIENSRVILQIDNAKLTADDFGIKYNSELVIRQGVESDIEGLRRVLDELTMTKSDLEMQIERLKEELIYIRKNHEEELKILRSQLGGTISVDVEARPKVDLVQILTEMRQQYELLVAKNRKEAEDWFKQQVEVKTQEVVVNTQAMDAHKAQLTELRRTYQNLQLELQSLMSMNASLEGNIQEIEARYGAQFNQFQMQVSILEKELIQIRNNIQQQAQEYSVLLNIKTKLEMEIATYRRLLDGESSTSYREQSSSQTVVHEITKQEPVIKTRKKVVTLMEQVIDGKVVSTQMEEVLHDN</sequence>
<dbReference type="SMART" id="SM01391">
    <property type="entry name" value="Filament"/>
    <property type="match status" value="1"/>
</dbReference>
<dbReference type="GO" id="GO:0005882">
    <property type="term" value="C:intermediate filament"/>
    <property type="evidence" value="ECO:0007669"/>
    <property type="project" value="UniProtKB-KW"/>
</dbReference>
<name>K4FSG6_CALMI</name>
<feature type="coiled-coil region" evidence="5">
    <location>
        <begin position="100"/>
        <end position="134"/>
    </location>
</feature>
<dbReference type="Gene3D" id="1.20.5.170">
    <property type="match status" value="1"/>
</dbReference>
<dbReference type="PRINTS" id="PR01248">
    <property type="entry name" value="TYPE1KERATIN"/>
</dbReference>
<comment type="similarity">
    <text evidence="4">Belongs to the intermediate filament family.</text>
</comment>
<keyword evidence="1 7" id="KW-0416">Keratin</keyword>
<evidence type="ECO:0000256" key="2">
    <source>
        <dbReference type="ARBA" id="ARBA00022754"/>
    </source>
</evidence>
<accession>K4FSG6</accession>
<dbReference type="PROSITE" id="PS51842">
    <property type="entry name" value="IF_ROD_2"/>
    <property type="match status" value="1"/>
</dbReference>
<evidence type="ECO:0000256" key="4">
    <source>
        <dbReference type="RuleBase" id="RU000685"/>
    </source>
</evidence>
<organism evidence="7">
    <name type="scientific">Callorhinchus milii</name>
    <name type="common">Ghost shark</name>
    <dbReference type="NCBI Taxonomy" id="7868"/>
    <lineage>
        <taxon>Eukaryota</taxon>
        <taxon>Metazoa</taxon>
        <taxon>Chordata</taxon>
        <taxon>Craniata</taxon>
        <taxon>Vertebrata</taxon>
        <taxon>Chondrichthyes</taxon>
        <taxon>Holocephali</taxon>
        <taxon>Chimaeriformes</taxon>
        <taxon>Callorhinchidae</taxon>
        <taxon>Callorhinchus</taxon>
    </lineage>
</organism>
<reference evidence="7" key="1">
    <citation type="journal article" date="2012" name="PLoS ONE">
        <title>Sequencing and Analysis of Full-Length cDNAs, 5'-ESTs and 3'-ESTs from a Cartilaginous Fish, the Elephant Shark (Callorhinchus milii).</title>
        <authorList>
            <person name="Tan Y.Y."/>
            <person name="Kodzius R."/>
            <person name="Tay B.H."/>
            <person name="Tay A."/>
            <person name="Brenner S."/>
            <person name="Venkatesh B."/>
        </authorList>
    </citation>
    <scope>NUCLEOTIDE SEQUENCE</scope>
    <source>
        <tissue evidence="7">Gills</tissue>
    </source>
</reference>
<evidence type="ECO:0000256" key="1">
    <source>
        <dbReference type="ARBA" id="ARBA00022744"/>
    </source>
</evidence>
<dbReference type="PANTHER" id="PTHR23239:SF344">
    <property type="entry name" value="KERATIN, TYPE I CYTOSKELETAL 15-LIKE"/>
    <property type="match status" value="1"/>
</dbReference>
<dbReference type="Gene3D" id="1.20.5.1160">
    <property type="entry name" value="Vasodilator-stimulated phosphoprotein"/>
    <property type="match status" value="1"/>
</dbReference>
<keyword evidence="2 4" id="KW-0403">Intermediate filament</keyword>